<dbReference type="CDD" id="cd06261">
    <property type="entry name" value="TM_PBP2"/>
    <property type="match status" value="1"/>
</dbReference>
<feature type="transmembrane region" description="Helical" evidence="7">
    <location>
        <begin position="112"/>
        <end position="134"/>
    </location>
</feature>
<keyword evidence="3" id="KW-1003">Cell membrane</keyword>
<sequence>MIIAKFFRRLLRSKQAAVGLFVIAAILVLAIFAPLIATHEADEMDFMNIFALPGEGGHLFGTDDYGRDLFSRLVYGSRISLMVGIVAVGIGSFLGTIIGMIAGFFGGFTDSLIMRIMDALLSFPYVLLAIAMMAVLGPGLFNAMLAIGIVMIPSFSRVVRSAVLTYRNEEFVTAARLMGGSNLWVIMFHILPNVFPTIIIYASLNFAGAIISEATLSFLGLGIQPPTPSWGSMLSEAKNYLQTAPTMAIFPGIAILISCLGFNLLGDGLRDVLDPRLRS</sequence>
<feature type="transmembrane region" description="Helical" evidence="7">
    <location>
        <begin position="171"/>
        <end position="192"/>
    </location>
</feature>
<feature type="transmembrane region" description="Helical" evidence="7">
    <location>
        <begin position="16"/>
        <end position="37"/>
    </location>
</feature>
<dbReference type="EMBL" id="DSBT01000025">
    <property type="protein sequence ID" value="HDP76733.1"/>
    <property type="molecule type" value="Genomic_DNA"/>
</dbReference>
<dbReference type="Gene3D" id="1.10.3720.10">
    <property type="entry name" value="MetI-like"/>
    <property type="match status" value="1"/>
</dbReference>
<feature type="transmembrane region" description="Helical" evidence="7">
    <location>
        <begin position="79"/>
        <end position="105"/>
    </location>
</feature>
<proteinExistence type="inferred from homology"/>
<organism evidence="9">
    <name type="scientific">Mesotoga infera</name>
    <dbReference type="NCBI Taxonomy" id="1236046"/>
    <lineage>
        <taxon>Bacteria</taxon>
        <taxon>Thermotogati</taxon>
        <taxon>Thermotogota</taxon>
        <taxon>Thermotogae</taxon>
        <taxon>Kosmotogales</taxon>
        <taxon>Kosmotogaceae</taxon>
        <taxon>Mesotoga</taxon>
    </lineage>
</organism>
<dbReference type="GO" id="GO:0055085">
    <property type="term" value="P:transmembrane transport"/>
    <property type="evidence" value="ECO:0007669"/>
    <property type="project" value="InterPro"/>
</dbReference>
<evidence type="ECO:0000256" key="6">
    <source>
        <dbReference type="ARBA" id="ARBA00023136"/>
    </source>
</evidence>
<dbReference type="PROSITE" id="PS50928">
    <property type="entry name" value="ABC_TM1"/>
    <property type="match status" value="1"/>
</dbReference>
<dbReference type="InterPro" id="IPR050366">
    <property type="entry name" value="BP-dependent_transpt_permease"/>
</dbReference>
<dbReference type="AlphaFoldDB" id="A0A7C1CX76"/>
<dbReference type="Pfam" id="PF00528">
    <property type="entry name" value="BPD_transp_1"/>
    <property type="match status" value="1"/>
</dbReference>
<evidence type="ECO:0000256" key="1">
    <source>
        <dbReference type="ARBA" id="ARBA00004651"/>
    </source>
</evidence>
<keyword evidence="4 7" id="KW-0812">Transmembrane</keyword>
<protein>
    <submittedName>
        <fullName evidence="9">ABC transporter permease</fullName>
    </submittedName>
</protein>
<feature type="domain" description="ABC transmembrane type-1" evidence="8">
    <location>
        <begin position="77"/>
        <end position="266"/>
    </location>
</feature>
<evidence type="ECO:0000256" key="3">
    <source>
        <dbReference type="ARBA" id="ARBA00022475"/>
    </source>
</evidence>
<evidence type="ECO:0000256" key="4">
    <source>
        <dbReference type="ARBA" id="ARBA00022692"/>
    </source>
</evidence>
<evidence type="ECO:0000256" key="2">
    <source>
        <dbReference type="ARBA" id="ARBA00022448"/>
    </source>
</evidence>
<evidence type="ECO:0000256" key="7">
    <source>
        <dbReference type="RuleBase" id="RU363032"/>
    </source>
</evidence>
<evidence type="ECO:0000313" key="9">
    <source>
        <dbReference type="EMBL" id="HDP76733.1"/>
    </source>
</evidence>
<keyword evidence="2 7" id="KW-0813">Transport</keyword>
<comment type="caution">
    <text evidence="9">The sequence shown here is derived from an EMBL/GenBank/DDBJ whole genome shotgun (WGS) entry which is preliminary data.</text>
</comment>
<feature type="transmembrane region" description="Helical" evidence="7">
    <location>
        <begin position="140"/>
        <end position="159"/>
    </location>
</feature>
<accession>A0A7C1CX76</accession>
<comment type="subcellular location">
    <subcellularLocation>
        <location evidence="1 7">Cell membrane</location>
        <topology evidence="1 7">Multi-pass membrane protein</topology>
    </subcellularLocation>
</comment>
<dbReference type="SUPFAM" id="SSF161098">
    <property type="entry name" value="MetI-like"/>
    <property type="match status" value="1"/>
</dbReference>
<evidence type="ECO:0000259" key="8">
    <source>
        <dbReference type="PROSITE" id="PS50928"/>
    </source>
</evidence>
<evidence type="ECO:0000256" key="5">
    <source>
        <dbReference type="ARBA" id="ARBA00022989"/>
    </source>
</evidence>
<gene>
    <name evidence="9" type="ORF">ENN47_00815</name>
</gene>
<name>A0A7C1CX76_9BACT</name>
<dbReference type="InterPro" id="IPR000515">
    <property type="entry name" value="MetI-like"/>
</dbReference>
<comment type="similarity">
    <text evidence="7">Belongs to the binding-protein-dependent transport system permease family.</text>
</comment>
<keyword evidence="5 7" id="KW-1133">Transmembrane helix</keyword>
<dbReference type="Proteomes" id="UP000886198">
    <property type="component" value="Unassembled WGS sequence"/>
</dbReference>
<dbReference type="InterPro" id="IPR025966">
    <property type="entry name" value="OppC_N"/>
</dbReference>
<dbReference type="Pfam" id="PF12911">
    <property type="entry name" value="OppC_N"/>
    <property type="match status" value="1"/>
</dbReference>
<dbReference type="InterPro" id="IPR035906">
    <property type="entry name" value="MetI-like_sf"/>
</dbReference>
<dbReference type="PANTHER" id="PTHR43386">
    <property type="entry name" value="OLIGOPEPTIDE TRANSPORT SYSTEM PERMEASE PROTEIN APPC"/>
    <property type="match status" value="1"/>
</dbReference>
<feature type="transmembrane region" description="Helical" evidence="7">
    <location>
        <begin position="244"/>
        <end position="265"/>
    </location>
</feature>
<dbReference type="PANTHER" id="PTHR43386:SF1">
    <property type="entry name" value="D,D-DIPEPTIDE TRANSPORT SYSTEM PERMEASE PROTEIN DDPC-RELATED"/>
    <property type="match status" value="1"/>
</dbReference>
<reference evidence="9" key="1">
    <citation type="journal article" date="2020" name="mSystems">
        <title>Genome- and Community-Level Interaction Insights into Carbon Utilization and Element Cycling Functions of Hydrothermarchaeota in Hydrothermal Sediment.</title>
        <authorList>
            <person name="Zhou Z."/>
            <person name="Liu Y."/>
            <person name="Xu W."/>
            <person name="Pan J."/>
            <person name="Luo Z.H."/>
            <person name="Li M."/>
        </authorList>
    </citation>
    <scope>NUCLEOTIDE SEQUENCE [LARGE SCALE GENOMIC DNA]</scope>
    <source>
        <strain evidence="9">SpSt-1179</strain>
    </source>
</reference>
<dbReference type="GO" id="GO:0005886">
    <property type="term" value="C:plasma membrane"/>
    <property type="evidence" value="ECO:0007669"/>
    <property type="project" value="UniProtKB-SubCell"/>
</dbReference>
<keyword evidence="6 7" id="KW-0472">Membrane</keyword>